<dbReference type="InterPro" id="IPR022398">
    <property type="entry name" value="Peptidase_S8_His-AS"/>
</dbReference>
<keyword evidence="4" id="KW-0378">Hydrolase</keyword>
<dbReference type="Gene3D" id="3.40.50.200">
    <property type="entry name" value="Peptidase S8/S53 domain"/>
    <property type="match status" value="1"/>
</dbReference>
<protein>
    <recommendedName>
        <fullName evidence="6">Peptidase S8/S53 domain-containing protein</fullName>
    </recommendedName>
</protein>
<sequence>VFLAALMIFVATDIKAAPTNYCTTTEYNKHVTTLSKINDLLEKWAQLQAIINSESPIIQASVKSDSRYIKMASQVQTVTNLQNTHKIAKDNCVLEKNSVSGSATTTDISDSEPVVTSSYNDTAVVTLNEAGSSVTTVTRATTLTSTITRTTTTTATPWTKYDYDNGETETVYGTATTAATTEKIVTVNPPSSEVISTTILANLINTTTTTEMVSTDISDSDPVIATSYSDNTTTTLDSSGSTVTTITRTTVTNNTITQTTALTSRPKTVKMFSDGSSEITYGDNSVTISTADITSTSSSQSIVSQTVTPNLLNQTTANEVTASYEDSEPTTTTAFTDSDPVVSQVITDGPTTTITTTSDQDSTLTSSYVDSSSTVDNGNGTSTTTVTRTTTTITSTPRNTRILTTHVRNTKTYSTVIRTTTSTSTVVRTTTTNTTPIITYAWTDGTTTTSNEDATTSISQENIVSLSDSTDEIVTLVSDINETIVESDVTTTENIVAASTSSEVLSANTTTNGYDVDDPEYYQTNEFAGTNGSLKAIKADYAYARGWTGEGIKVGILDTGVRATHNDLDDNISSVTYTTFYGDGFTDINGHGTHVAGIIAAEKNDSDMHGVAYNAEIHSAKIGNGPFVYISLGAEMASQMADNGVVVANLSANYKYDNFFRGNVDGYDGYSTYDNGEDDKVYYHTNTNYNFRQSSSVEEWKEATDKDMIIVNSAGNQGMEFAAAPGIYGTAVDDNGDLVLGGKMIIVGSVNNNGIISSWSNKAGHFCQTLTYDDGNVVGCADEYKSKEIFIVAPGETINSLDSDSDTDTRVRSGTSMAAPHVTGAIAVLSQAWQQLSSDQIVSLLFTTTTDLGEAGVDEVYGNGLLNLDKATQPQGVVNVSVTNNGGESLSGTSMMTGSLVGDSLSQVEAFSSAMVYDSYNRDYYVDLNKAVVQNNFALSLDHKHESFGNISSLEFRNYSIGFNEDNLNNFKLGVKRNDCHYKLGNLKEDDSFLGTGGTGAFAFGSSETIYSGFSCSKNNFFYEFNTGYTHVNGASNSIIQDGVAISDAWQASYKKNNFLFTVGQPLGIRQGTLRTQMATSINNDGSHNYASYDVDIAPTNRHVTTGIAYTKGLSTNLHLNMEFQYDHNYGNRDTNHAMLSSSLLFNW</sequence>
<evidence type="ECO:0000256" key="5">
    <source>
        <dbReference type="ARBA" id="ARBA00022825"/>
    </source>
</evidence>
<dbReference type="PROSITE" id="PS00136">
    <property type="entry name" value="SUBTILASE_ASP"/>
    <property type="match status" value="1"/>
</dbReference>
<dbReference type="InterPro" id="IPR034061">
    <property type="entry name" value="Peptidases_S8_Autotransporter"/>
</dbReference>
<dbReference type="PANTHER" id="PTHR43806">
    <property type="entry name" value="PEPTIDASE S8"/>
    <property type="match status" value="1"/>
</dbReference>
<evidence type="ECO:0000256" key="1">
    <source>
        <dbReference type="ARBA" id="ARBA00011073"/>
    </source>
</evidence>
<name>A0A381VHD6_9ZZZZ</name>
<organism evidence="7">
    <name type="scientific">marine metagenome</name>
    <dbReference type="NCBI Taxonomy" id="408172"/>
    <lineage>
        <taxon>unclassified sequences</taxon>
        <taxon>metagenomes</taxon>
        <taxon>ecological metagenomes</taxon>
    </lineage>
</organism>
<dbReference type="InterPro" id="IPR000209">
    <property type="entry name" value="Peptidase_S8/S53_dom"/>
</dbReference>
<dbReference type="GO" id="GO:0006508">
    <property type="term" value="P:proteolysis"/>
    <property type="evidence" value="ECO:0007669"/>
    <property type="project" value="UniProtKB-KW"/>
</dbReference>
<dbReference type="PROSITE" id="PS00137">
    <property type="entry name" value="SUBTILASE_HIS"/>
    <property type="match status" value="1"/>
</dbReference>
<dbReference type="PRINTS" id="PR00723">
    <property type="entry name" value="SUBTILISIN"/>
</dbReference>
<dbReference type="GO" id="GO:0004252">
    <property type="term" value="F:serine-type endopeptidase activity"/>
    <property type="evidence" value="ECO:0007669"/>
    <property type="project" value="InterPro"/>
</dbReference>
<keyword evidence="2" id="KW-0645">Protease</keyword>
<dbReference type="InterPro" id="IPR015500">
    <property type="entry name" value="Peptidase_S8_subtilisin-rel"/>
</dbReference>
<dbReference type="InterPro" id="IPR036852">
    <property type="entry name" value="Peptidase_S8/S53_dom_sf"/>
</dbReference>
<dbReference type="PROSITE" id="PS51892">
    <property type="entry name" value="SUBTILASE"/>
    <property type="match status" value="1"/>
</dbReference>
<evidence type="ECO:0000256" key="2">
    <source>
        <dbReference type="ARBA" id="ARBA00022670"/>
    </source>
</evidence>
<dbReference type="EMBL" id="UINC01008844">
    <property type="protein sequence ID" value="SVA39740.1"/>
    <property type="molecule type" value="Genomic_DNA"/>
</dbReference>
<dbReference type="SUPFAM" id="SSF52743">
    <property type="entry name" value="Subtilisin-like"/>
    <property type="match status" value="1"/>
</dbReference>
<accession>A0A381VHD6</accession>
<keyword evidence="3" id="KW-0732">Signal</keyword>
<reference evidence="7" key="1">
    <citation type="submission" date="2018-05" db="EMBL/GenBank/DDBJ databases">
        <authorList>
            <person name="Lanie J.A."/>
            <person name="Ng W.-L."/>
            <person name="Kazmierczak K.M."/>
            <person name="Andrzejewski T.M."/>
            <person name="Davidsen T.M."/>
            <person name="Wayne K.J."/>
            <person name="Tettelin H."/>
            <person name="Glass J.I."/>
            <person name="Rusch D."/>
            <person name="Podicherti R."/>
            <person name="Tsui H.-C.T."/>
            <person name="Winkler M.E."/>
        </authorList>
    </citation>
    <scope>NUCLEOTIDE SEQUENCE</scope>
</reference>
<proteinExistence type="inferred from homology"/>
<evidence type="ECO:0000256" key="4">
    <source>
        <dbReference type="ARBA" id="ARBA00022801"/>
    </source>
</evidence>
<keyword evidence="5" id="KW-0720">Serine protease</keyword>
<dbReference type="AlphaFoldDB" id="A0A381VHD6"/>
<evidence type="ECO:0000313" key="7">
    <source>
        <dbReference type="EMBL" id="SVA39740.1"/>
    </source>
</evidence>
<feature type="non-terminal residue" evidence="7">
    <location>
        <position position="1"/>
    </location>
</feature>
<dbReference type="PROSITE" id="PS00138">
    <property type="entry name" value="SUBTILASE_SER"/>
    <property type="match status" value="1"/>
</dbReference>
<dbReference type="Pfam" id="PF00082">
    <property type="entry name" value="Peptidase_S8"/>
    <property type="match status" value="1"/>
</dbReference>
<dbReference type="PANTHER" id="PTHR43806:SF11">
    <property type="entry name" value="CEREVISIN-RELATED"/>
    <property type="match status" value="1"/>
</dbReference>
<evidence type="ECO:0000256" key="3">
    <source>
        <dbReference type="ARBA" id="ARBA00022729"/>
    </source>
</evidence>
<dbReference type="CDD" id="cd04848">
    <property type="entry name" value="Peptidases_S8_Autotransporter_serine_protease_like"/>
    <property type="match status" value="1"/>
</dbReference>
<dbReference type="InterPro" id="IPR023828">
    <property type="entry name" value="Peptidase_S8_Ser-AS"/>
</dbReference>
<feature type="domain" description="Peptidase S8/S53" evidence="6">
    <location>
        <begin position="549"/>
        <end position="864"/>
    </location>
</feature>
<comment type="similarity">
    <text evidence="1">Belongs to the peptidase S8 family.</text>
</comment>
<evidence type="ECO:0000259" key="6">
    <source>
        <dbReference type="Pfam" id="PF00082"/>
    </source>
</evidence>
<dbReference type="InterPro" id="IPR050131">
    <property type="entry name" value="Peptidase_S8_subtilisin-like"/>
</dbReference>
<dbReference type="InterPro" id="IPR023827">
    <property type="entry name" value="Peptidase_S8_Asp-AS"/>
</dbReference>
<gene>
    <name evidence="7" type="ORF">METZ01_LOCUS92594</name>
</gene>